<gene>
    <name evidence="2" type="ORF">AVDCRST_MAG50-1685</name>
</gene>
<proteinExistence type="predicted"/>
<feature type="non-terminal residue" evidence="2">
    <location>
        <position position="1"/>
    </location>
</feature>
<accession>A0A6J4HP22</accession>
<feature type="non-terminal residue" evidence="2">
    <location>
        <position position="41"/>
    </location>
</feature>
<organism evidence="2">
    <name type="scientific">uncultured Acidimicrobiales bacterium</name>
    <dbReference type="NCBI Taxonomy" id="310071"/>
    <lineage>
        <taxon>Bacteria</taxon>
        <taxon>Bacillati</taxon>
        <taxon>Actinomycetota</taxon>
        <taxon>Acidimicrobiia</taxon>
        <taxon>Acidimicrobiales</taxon>
        <taxon>environmental samples</taxon>
    </lineage>
</organism>
<evidence type="ECO:0000313" key="2">
    <source>
        <dbReference type="EMBL" id="CAA9229049.1"/>
    </source>
</evidence>
<protein>
    <submittedName>
        <fullName evidence="2">Mg/Co/Ni transporter MgtE, CBS domain-containing</fullName>
    </submittedName>
</protein>
<name>A0A6J4HP22_9ACTN</name>
<evidence type="ECO:0000256" key="1">
    <source>
        <dbReference type="SAM" id="MobiDB-lite"/>
    </source>
</evidence>
<feature type="compositionally biased region" description="Basic residues" evidence="1">
    <location>
        <begin position="1"/>
        <end position="34"/>
    </location>
</feature>
<dbReference type="EMBL" id="CADCTF010000053">
    <property type="protein sequence ID" value="CAA9229049.1"/>
    <property type="molecule type" value="Genomic_DNA"/>
</dbReference>
<reference evidence="2" key="1">
    <citation type="submission" date="2020-02" db="EMBL/GenBank/DDBJ databases">
        <authorList>
            <person name="Meier V. D."/>
        </authorList>
    </citation>
    <scope>NUCLEOTIDE SEQUENCE</scope>
    <source>
        <strain evidence="2">AVDCRST_MAG50</strain>
    </source>
</reference>
<sequence length="41" mass="4859">ARGVRRRVHSRLRQRRSTGWRGDRGRRARPRPARRLAATPV</sequence>
<feature type="region of interest" description="Disordered" evidence="1">
    <location>
        <begin position="1"/>
        <end position="41"/>
    </location>
</feature>
<dbReference type="AlphaFoldDB" id="A0A6J4HP22"/>